<accession>A0A0L7D103</accession>
<organism evidence="2 3">
    <name type="scientific">Bifidobacterium breve MCC 1114</name>
    <dbReference type="NCBI Taxonomy" id="1365964"/>
    <lineage>
        <taxon>Bacteria</taxon>
        <taxon>Bacillati</taxon>
        <taxon>Actinomycetota</taxon>
        <taxon>Actinomycetes</taxon>
        <taxon>Bifidobacteriales</taxon>
        <taxon>Bifidobacteriaceae</taxon>
        <taxon>Bifidobacterium</taxon>
    </lineage>
</organism>
<evidence type="ECO:0000313" key="3">
    <source>
        <dbReference type="Proteomes" id="UP000036802"/>
    </source>
</evidence>
<dbReference type="PATRIC" id="fig|1365964.3.peg.1237"/>
<evidence type="ECO:0000256" key="1">
    <source>
        <dbReference type="SAM" id="Phobius"/>
    </source>
</evidence>
<keyword evidence="1" id="KW-0812">Transmembrane</keyword>
<dbReference type="EMBL" id="AVQC01000009">
    <property type="protein sequence ID" value="KOA65674.1"/>
    <property type="molecule type" value="Genomic_DNA"/>
</dbReference>
<comment type="caution">
    <text evidence="2">The sequence shown here is derived from an EMBL/GenBank/DDBJ whole genome shotgun (WGS) entry which is preliminary data.</text>
</comment>
<sequence length="69" mass="8076">MNGDPTLSVKEETRRRIIEVSEWLGYTAGSRHISLPRRVTVLDNATRQEEIADAYFVALLLFSWVWVRR</sequence>
<gene>
    <name evidence="2" type="ORF">BBM1114_06135</name>
</gene>
<reference evidence="2 3" key="1">
    <citation type="journal article" date="2015" name="Int J Genomics">
        <title>Comparative Genomics Revealed Genetic Diversity and Species/Strain-Level Differences in Carbohydrate Metabolism of Three Probiotic Bifidobacterial Species.</title>
        <authorList>
            <person name="Odamaki T."/>
            <person name="Horigome A."/>
            <person name="Sugahara H."/>
            <person name="Hashikura N."/>
            <person name="Minami J."/>
            <person name="Xiao J.Z."/>
            <person name="Abe F."/>
        </authorList>
    </citation>
    <scope>NUCLEOTIDE SEQUENCE [LARGE SCALE GENOMIC DNA]</scope>
    <source>
        <strain evidence="2 3">MCC 1114</strain>
    </source>
</reference>
<keyword evidence="1" id="KW-1133">Transmembrane helix</keyword>
<proteinExistence type="predicted"/>
<protein>
    <recommendedName>
        <fullName evidence="4">HTH lacI-type domain-containing protein</fullName>
    </recommendedName>
</protein>
<keyword evidence="1" id="KW-0472">Membrane</keyword>
<name>A0A0L7D103_BIFBR</name>
<feature type="transmembrane region" description="Helical" evidence="1">
    <location>
        <begin position="51"/>
        <end position="67"/>
    </location>
</feature>
<dbReference type="AlphaFoldDB" id="A0A0L7D103"/>
<evidence type="ECO:0008006" key="4">
    <source>
        <dbReference type="Google" id="ProtNLM"/>
    </source>
</evidence>
<dbReference type="Proteomes" id="UP000036802">
    <property type="component" value="Unassembled WGS sequence"/>
</dbReference>
<evidence type="ECO:0000313" key="2">
    <source>
        <dbReference type="EMBL" id="KOA65674.1"/>
    </source>
</evidence>